<dbReference type="GO" id="GO:0004359">
    <property type="term" value="F:glutaminase activity"/>
    <property type="evidence" value="ECO:0007669"/>
    <property type="project" value="UniProtKB-EC"/>
</dbReference>
<evidence type="ECO:0000256" key="7">
    <source>
        <dbReference type="ARBA" id="ARBA00049534"/>
    </source>
</evidence>
<dbReference type="SMART" id="SM00248">
    <property type="entry name" value="ANK"/>
    <property type="match status" value="2"/>
</dbReference>
<keyword evidence="5" id="KW-0378">Hydrolase</keyword>
<dbReference type="PANTHER" id="PTHR12544">
    <property type="entry name" value="GLUTAMINASE"/>
    <property type="match status" value="1"/>
</dbReference>
<evidence type="ECO:0000256" key="2">
    <source>
        <dbReference type="ARBA" id="ARBA00011881"/>
    </source>
</evidence>
<evidence type="ECO:0000256" key="1">
    <source>
        <dbReference type="ARBA" id="ARBA00011076"/>
    </source>
</evidence>
<keyword evidence="4" id="KW-0677">Repeat</keyword>
<sequence length="617" mass="68541">MPRSGSSRSGTQGLDGAEEYLSMLFDVCKLEDGKGCVKKLLEELARTGIRGKDPRLNNMMRMLDNLKPHALKTVEKLKLDPITFKSVVGENIVLITKAFRNQMVIPAFETFCDNITEIYEKCKPLNQGKIFDAIPQLAEASREKWGISICTVDGQRFSIGDVTEHVSIQALSKPITYAVTMSELGTDIVHKYQGKEPSGRKTNEIVLDFNNKPHNPLINSGGLVSASLILQMVKPELQDMAQKYDYLFSLFEKMCGGEVVEFNNSIFLAERASIDRDYALAYFMRENKCFPPDANIKNILEFYFQTCALEMTCDSNSVMAATLANNGTCPVSGEKILSQDAVSNTLSLMYSCGMSIFSGQFAFQCGLPATSSVSGLVMLVIPQVMGITLWSPPLDKVNNSVRAVQFCQELLKKYAFHRFDGVGRISMKMDPTLKKQPSTNDLLSQVLLACASGDLLFVKRCLLQDFDLMMHDYDGRTPLHLAAAEGHLDLVKFLLQVVRVYPDPKDRWEQTPLSEAVRFHHIKVAQFLKEFINNNPNQGLDGVDVFEGLDSDDYEEGSGINGVNGTNGTNGINGYDSGHSPPDNKARNSRPDLVNGNITMIKETINEYNENRSGTEV</sequence>
<dbReference type="GO" id="GO:0006543">
    <property type="term" value="P:L-glutamine catabolic process"/>
    <property type="evidence" value="ECO:0007669"/>
    <property type="project" value="TreeGrafter"/>
</dbReference>
<dbReference type="InterPro" id="IPR041541">
    <property type="entry name" value="Glutaminase_EF-hand"/>
</dbReference>
<dbReference type="EC" id="3.5.1.2" evidence="3"/>
<comment type="similarity">
    <text evidence="1">Belongs to the glutaminase family.</text>
</comment>
<dbReference type="PANTHER" id="PTHR12544:SF29">
    <property type="entry name" value="GLUTAMINASE"/>
    <property type="match status" value="1"/>
</dbReference>
<dbReference type="STRING" id="6832.A0A553NNL6"/>
<proteinExistence type="inferred from homology"/>
<dbReference type="Proteomes" id="UP000318571">
    <property type="component" value="Chromosome 4"/>
</dbReference>
<dbReference type="InterPro" id="IPR015868">
    <property type="entry name" value="Glutaminase"/>
</dbReference>
<feature type="region of interest" description="Disordered" evidence="9">
    <location>
        <begin position="556"/>
        <end position="593"/>
    </location>
</feature>
<dbReference type="OMA" id="YAICMEN"/>
<dbReference type="InterPro" id="IPR002110">
    <property type="entry name" value="Ankyrin_rpt"/>
</dbReference>
<keyword evidence="6 8" id="KW-0040">ANK repeat</keyword>
<dbReference type="PROSITE" id="PS50297">
    <property type="entry name" value="ANK_REP_REGION"/>
    <property type="match status" value="1"/>
</dbReference>
<dbReference type="Gene3D" id="1.10.238.210">
    <property type="match status" value="1"/>
</dbReference>
<dbReference type="PROSITE" id="PS50088">
    <property type="entry name" value="ANK_REPEAT"/>
    <property type="match status" value="1"/>
</dbReference>
<dbReference type="EMBL" id="VCGU01000011">
    <property type="protein sequence ID" value="TRY67038.1"/>
    <property type="molecule type" value="Genomic_DNA"/>
</dbReference>
<gene>
    <name evidence="11" type="ORF">TCAL_07223</name>
</gene>
<comment type="caution">
    <text evidence="11">The sequence shown here is derived from an EMBL/GenBank/DDBJ whole genome shotgun (WGS) entry which is preliminary data.</text>
</comment>
<evidence type="ECO:0000256" key="9">
    <source>
        <dbReference type="SAM" id="MobiDB-lite"/>
    </source>
</evidence>
<reference evidence="11 12" key="1">
    <citation type="journal article" date="2018" name="Nat. Ecol. Evol.">
        <title>Genomic signatures of mitonuclear coevolution across populations of Tigriopus californicus.</title>
        <authorList>
            <person name="Barreto F.S."/>
            <person name="Watson E.T."/>
            <person name="Lima T.G."/>
            <person name="Willett C.S."/>
            <person name="Edmands S."/>
            <person name="Li W."/>
            <person name="Burton R.S."/>
        </authorList>
    </citation>
    <scope>NUCLEOTIDE SEQUENCE [LARGE SCALE GENOMIC DNA]</scope>
    <source>
        <strain evidence="11 12">San Diego</strain>
    </source>
</reference>
<dbReference type="Pfam" id="PF04960">
    <property type="entry name" value="Glutaminase"/>
    <property type="match status" value="1"/>
</dbReference>
<dbReference type="SUPFAM" id="SSF48403">
    <property type="entry name" value="Ankyrin repeat"/>
    <property type="match status" value="1"/>
</dbReference>
<organism evidence="11 12">
    <name type="scientific">Tigriopus californicus</name>
    <name type="common">Marine copepod</name>
    <dbReference type="NCBI Taxonomy" id="6832"/>
    <lineage>
        <taxon>Eukaryota</taxon>
        <taxon>Metazoa</taxon>
        <taxon>Ecdysozoa</taxon>
        <taxon>Arthropoda</taxon>
        <taxon>Crustacea</taxon>
        <taxon>Multicrustacea</taxon>
        <taxon>Hexanauplia</taxon>
        <taxon>Copepoda</taxon>
        <taxon>Harpacticoida</taxon>
        <taxon>Harpacticidae</taxon>
        <taxon>Tigriopus</taxon>
    </lineage>
</organism>
<dbReference type="FunFam" id="1.25.40.20:FF:000069">
    <property type="entry name" value="Glutaminase, isoform E"/>
    <property type="match status" value="1"/>
</dbReference>
<evidence type="ECO:0000259" key="10">
    <source>
        <dbReference type="Pfam" id="PF17959"/>
    </source>
</evidence>
<dbReference type="Gene3D" id="3.40.710.10">
    <property type="entry name" value="DD-peptidase/beta-lactamase superfamily"/>
    <property type="match status" value="1"/>
</dbReference>
<evidence type="ECO:0000256" key="4">
    <source>
        <dbReference type="ARBA" id="ARBA00022737"/>
    </source>
</evidence>
<dbReference type="SUPFAM" id="SSF56601">
    <property type="entry name" value="beta-lactamase/transpeptidase-like"/>
    <property type="match status" value="1"/>
</dbReference>
<dbReference type="Pfam" id="PF17959">
    <property type="entry name" value="EF-hand_14"/>
    <property type="match status" value="1"/>
</dbReference>
<accession>A0A553NNL6</accession>
<keyword evidence="12" id="KW-1185">Reference proteome</keyword>
<dbReference type="InterPro" id="IPR036770">
    <property type="entry name" value="Ankyrin_rpt-contain_sf"/>
</dbReference>
<evidence type="ECO:0000256" key="3">
    <source>
        <dbReference type="ARBA" id="ARBA00012918"/>
    </source>
</evidence>
<dbReference type="Pfam" id="PF12796">
    <property type="entry name" value="Ank_2"/>
    <property type="match status" value="1"/>
</dbReference>
<dbReference type="GO" id="GO:0006537">
    <property type="term" value="P:glutamate biosynthetic process"/>
    <property type="evidence" value="ECO:0007669"/>
    <property type="project" value="TreeGrafter"/>
</dbReference>
<dbReference type="FunFam" id="3.40.710.10:FF:000005">
    <property type="entry name" value="Glutaminase"/>
    <property type="match status" value="1"/>
</dbReference>
<evidence type="ECO:0000256" key="5">
    <source>
        <dbReference type="ARBA" id="ARBA00022801"/>
    </source>
</evidence>
<feature type="repeat" description="ANK" evidence="8">
    <location>
        <begin position="474"/>
        <end position="496"/>
    </location>
</feature>
<name>A0A553NNL6_TIGCA</name>
<evidence type="ECO:0000313" key="11">
    <source>
        <dbReference type="EMBL" id="TRY67038.1"/>
    </source>
</evidence>
<feature type="compositionally biased region" description="Low complexity" evidence="9">
    <location>
        <begin position="557"/>
        <end position="574"/>
    </location>
</feature>
<feature type="domain" description="Glutaminase EF-hand" evidence="10">
    <location>
        <begin position="23"/>
        <end position="106"/>
    </location>
</feature>
<evidence type="ECO:0000256" key="8">
    <source>
        <dbReference type="PROSITE-ProRule" id="PRU00023"/>
    </source>
</evidence>
<evidence type="ECO:0000313" key="12">
    <source>
        <dbReference type="Proteomes" id="UP000318571"/>
    </source>
</evidence>
<evidence type="ECO:0000256" key="6">
    <source>
        <dbReference type="ARBA" id="ARBA00023043"/>
    </source>
</evidence>
<protein>
    <recommendedName>
        <fullName evidence="3">glutaminase</fullName>
        <ecNumber evidence="3">3.5.1.2</ecNumber>
    </recommendedName>
</protein>
<comment type="catalytic activity">
    <reaction evidence="7">
        <text>L-glutamine + H2O = L-glutamate + NH4(+)</text>
        <dbReference type="Rhea" id="RHEA:15889"/>
        <dbReference type="ChEBI" id="CHEBI:15377"/>
        <dbReference type="ChEBI" id="CHEBI:28938"/>
        <dbReference type="ChEBI" id="CHEBI:29985"/>
        <dbReference type="ChEBI" id="CHEBI:58359"/>
        <dbReference type="EC" id="3.5.1.2"/>
    </reaction>
</comment>
<comment type="subunit">
    <text evidence="2">Homotetramer.</text>
</comment>
<dbReference type="AlphaFoldDB" id="A0A553NNL6"/>
<dbReference type="Gene3D" id="1.25.40.20">
    <property type="entry name" value="Ankyrin repeat-containing domain"/>
    <property type="match status" value="1"/>
</dbReference>
<dbReference type="InterPro" id="IPR012338">
    <property type="entry name" value="Beta-lactam/transpept-like"/>
</dbReference>